<accession>A0AA86TGB9</accession>
<gene>
    <name evidence="2" type="ORF">HINF_LOCUS3017</name>
    <name evidence="3" type="ORF">HINF_LOCUS70042</name>
</gene>
<reference evidence="3 4" key="2">
    <citation type="submission" date="2024-07" db="EMBL/GenBank/DDBJ databases">
        <authorList>
            <person name="Akdeniz Z."/>
        </authorList>
    </citation>
    <scope>NUCLEOTIDE SEQUENCE [LARGE SCALE GENOMIC DNA]</scope>
</reference>
<comment type="caution">
    <text evidence="2">The sequence shown here is derived from an EMBL/GenBank/DDBJ whole genome shotgun (WGS) entry which is preliminary data.</text>
</comment>
<reference evidence="2" key="1">
    <citation type="submission" date="2023-06" db="EMBL/GenBank/DDBJ databases">
        <authorList>
            <person name="Kurt Z."/>
        </authorList>
    </citation>
    <scope>NUCLEOTIDE SEQUENCE</scope>
</reference>
<name>A0AA86TGB9_9EUKA</name>
<dbReference type="EMBL" id="CAXDID020000519">
    <property type="protein sequence ID" value="CAL6099358.1"/>
    <property type="molecule type" value="Genomic_DNA"/>
</dbReference>
<keyword evidence="1" id="KW-0175">Coiled coil</keyword>
<sequence>MGQTKKNNNTLSLKHTCYSINHNVQENRRNSEQCEFSKSSCESEPSCGFELEQKIEPIEVFVLQVSFFNTQLHVHIDKKIQSLKEKIAKLQRELQSQFDTAVMRKFKETQKKHDDKKITQKTIYRSQEKQLQKIMIITYNYQTSITTLLKPVHMTPLFLITGLYLSIIRRSSSCFLILLSNSECVLVIQLDGSSTAKMNFTLYFTEIIQEKLIERQHEKYLWSSHWSNIYSKSVCCFTHNIFYSC</sequence>
<dbReference type="Proteomes" id="UP001642409">
    <property type="component" value="Unassembled WGS sequence"/>
</dbReference>
<evidence type="ECO:0000313" key="4">
    <source>
        <dbReference type="Proteomes" id="UP001642409"/>
    </source>
</evidence>
<dbReference type="AlphaFoldDB" id="A0AA86TGB9"/>
<keyword evidence="4" id="KW-1185">Reference proteome</keyword>
<evidence type="ECO:0000313" key="2">
    <source>
        <dbReference type="EMBL" id="CAI9915372.1"/>
    </source>
</evidence>
<evidence type="ECO:0000313" key="3">
    <source>
        <dbReference type="EMBL" id="CAL6099358.1"/>
    </source>
</evidence>
<protein>
    <submittedName>
        <fullName evidence="3">Hypothetical_protein</fullName>
    </submittedName>
</protein>
<feature type="coiled-coil region" evidence="1">
    <location>
        <begin position="73"/>
        <end position="100"/>
    </location>
</feature>
<organism evidence="2">
    <name type="scientific">Hexamita inflata</name>
    <dbReference type="NCBI Taxonomy" id="28002"/>
    <lineage>
        <taxon>Eukaryota</taxon>
        <taxon>Metamonada</taxon>
        <taxon>Diplomonadida</taxon>
        <taxon>Hexamitidae</taxon>
        <taxon>Hexamitinae</taxon>
        <taxon>Hexamita</taxon>
    </lineage>
</organism>
<proteinExistence type="predicted"/>
<dbReference type="EMBL" id="CATOUU010000073">
    <property type="protein sequence ID" value="CAI9915372.1"/>
    <property type="molecule type" value="Genomic_DNA"/>
</dbReference>
<evidence type="ECO:0000256" key="1">
    <source>
        <dbReference type="SAM" id="Coils"/>
    </source>
</evidence>